<evidence type="ECO:0000256" key="1">
    <source>
        <dbReference type="SAM" id="MobiDB-lite"/>
    </source>
</evidence>
<evidence type="ECO:0008006" key="3">
    <source>
        <dbReference type="Google" id="ProtNLM"/>
    </source>
</evidence>
<feature type="region of interest" description="Disordered" evidence="1">
    <location>
        <begin position="35"/>
        <end position="66"/>
    </location>
</feature>
<dbReference type="EMBL" id="CP108195">
    <property type="protein sequence ID" value="WTS14301.1"/>
    <property type="molecule type" value="Genomic_DNA"/>
</dbReference>
<sequence>MEAIILIGAIVLVTLMGMRLIHRINARHDARIASHTFSDAMPGVGRRSRKHHRRVPEDPSGPTDPG</sequence>
<proteinExistence type="predicted"/>
<dbReference type="AlphaFoldDB" id="A0AAU1U9R5"/>
<reference evidence="2" key="1">
    <citation type="submission" date="2022-10" db="EMBL/GenBank/DDBJ databases">
        <title>The complete genomes of actinobacterial strains from the NBC collection.</title>
        <authorList>
            <person name="Joergensen T.S."/>
            <person name="Alvarez Arevalo M."/>
            <person name="Sterndorff E.B."/>
            <person name="Faurdal D."/>
            <person name="Vuksanovic O."/>
            <person name="Mourched A.-S."/>
            <person name="Charusanti P."/>
            <person name="Shaw S."/>
            <person name="Blin K."/>
            <person name="Weber T."/>
        </authorList>
    </citation>
    <scope>NUCLEOTIDE SEQUENCE</scope>
    <source>
        <strain evidence="2">NBC_00119</strain>
    </source>
</reference>
<organism evidence="2">
    <name type="scientific">Streptomyces sp. NBC_00119</name>
    <dbReference type="NCBI Taxonomy" id="2975659"/>
    <lineage>
        <taxon>Bacteria</taxon>
        <taxon>Bacillati</taxon>
        <taxon>Actinomycetota</taxon>
        <taxon>Actinomycetes</taxon>
        <taxon>Kitasatosporales</taxon>
        <taxon>Streptomycetaceae</taxon>
        <taxon>Streptomyces</taxon>
    </lineage>
</organism>
<evidence type="ECO:0000313" key="2">
    <source>
        <dbReference type="EMBL" id="WTS14301.1"/>
    </source>
</evidence>
<accession>A0AAU1U9R5</accession>
<protein>
    <recommendedName>
        <fullName evidence="3">Secreted protein</fullName>
    </recommendedName>
</protein>
<name>A0AAU1U9R5_9ACTN</name>
<gene>
    <name evidence="2" type="ORF">OHU69_26580</name>
</gene>